<dbReference type="InterPro" id="IPR007627">
    <property type="entry name" value="RNA_pol_sigma70_r2"/>
</dbReference>
<dbReference type="GO" id="GO:0003677">
    <property type="term" value="F:DNA binding"/>
    <property type="evidence" value="ECO:0007669"/>
    <property type="project" value="InterPro"/>
</dbReference>
<evidence type="ECO:0000256" key="3">
    <source>
        <dbReference type="ARBA" id="ARBA00023082"/>
    </source>
</evidence>
<dbReference type="InterPro" id="IPR036388">
    <property type="entry name" value="WH-like_DNA-bd_sf"/>
</dbReference>
<keyword evidence="2" id="KW-0805">Transcription regulation</keyword>
<reference evidence="7 8" key="1">
    <citation type="submission" date="2017-10" db="EMBL/GenBank/DDBJ databases">
        <title>Paenichitinophaga pekingensis gen. nov., sp. nov., isolated from activated sludge.</title>
        <authorList>
            <person name="Jin D."/>
            <person name="Kong X."/>
            <person name="Deng Y."/>
            <person name="Bai Z."/>
        </authorList>
    </citation>
    <scope>NUCLEOTIDE SEQUENCE [LARGE SCALE GENOMIC DNA]</scope>
    <source>
        <strain evidence="7 8">13</strain>
    </source>
</reference>
<dbReference type="OrthoDB" id="764619at2"/>
<dbReference type="SUPFAM" id="SSF88946">
    <property type="entry name" value="Sigma2 domain of RNA polymerase sigma factors"/>
    <property type="match status" value="1"/>
</dbReference>
<evidence type="ECO:0000256" key="1">
    <source>
        <dbReference type="ARBA" id="ARBA00010641"/>
    </source>
</evidence>
<evidence type="ECO:0000259" key="5">
    <source>
        <dbReference type="Pfam" id="PF04542"/>
    </source>
</evidence>
<evidence type="ECO:0000256" key="2">
    <source>
        <dbReference type="ARBA" id="ARBA00023015"/>
    </source>
</evidence>
<dbReference type="Proteomes" id="UP000220133">
    <property type="component" value="Chromosome"/>
</dbReference>
<dbReference type="PANTHER" id="PTHR43133">
    <property type="entry name" value="RNA POLYMERASE ECF-TYPE SIGMA FACTO"/>
    <property type="match status" value="1"/>
</dbReference>
<feature type="domain" description="RNA polymerase sigma factor 70 region 4 type 2" evidence="6">
    <location>
        <begin position="126"/>
        <end position="178"/>
    </location>
</feature>
<dbReference type="AlphaFoldDB" id="A0A291QQG3"/>
<dbReference type="KEGG" id="cbae:COR50_02540"/>
<dbReference type="PANTHER" id="PTHR43133:SF46">
    <property type="entry name" value="RNA POLYMERASE SIGMA-70 FACTOR ECF SUBFAMILY"/>
    <property type="match status" value="1"/>
</dbReference>
<dbReference type="RefSeq" id="WP_098192522.1">
    <property type="nucleotide sequence ID" value="NZ_CP023777.1"/>
</dbReference>
<dbReference type="GO" id="GO:0016987">
    <property type="term" value="F:sigma factor activity"/>
    <property type="evidence" value="ECO:0007669"/>
    <property type="project" value="UniProtKB-KW"/>
</dbReference>
<dbReference type="GO" id="GO:0006352">
    <property type="term" value="P:DNA-templated transcription initiation"/>
    <property type="evidence" value="ECO:0007669"/>
    <property type="project" value="InterPro"/>
</dbReference>
<dbReference type="InterPro" id="IPR013324">
    <property type="entry name" value="RNA_pol_sigma_r3/r4-like"/>
</dbReference>
<dbReference type="EMBL" id="CP023777">
    <property type="protein sequence ID" value="ATL46133.1"/>
    <property type="molecule type" value="Genomic_DNA"/>
</dbReference>
<accession>A0A291QQG3</accession>
<comment type="similarity">
    <text evidence="1">Belongs to the sigma-70 factor family. ECF subfamily.</text>
</comment>
<dbReference type="Pfam" id="PF04542">
    <property type="entry name" value="Sigma70_r2"/>
    <property type="match status" value="1"/>
</dbReference>
<evidence type="ECO:0000256" key="4">
    <source>
        <dbReference type="ARBA" id="ARBA00023163"/>
    </source>
</evidence>
<proteinExistence type="inferred from homology"/>
<evidence type="ECO:0000259" key="6">
    <source>
        <dbReference type="Pfam" id="PF08281"/>
    </source>
</evidence>
<evidence type="ECO:0000313" key="7">
    <source>
        <dbReference type="EMBL" id="ATL46133.1"/>
    </source>
</evidence>
<keyword evidence="8" id="KW-1185">Reference proteome</keyword>
<name>A0A291QQG3_9BACT</name>
<dbReference type="Pfam" id="PF08281">
    <property type="entry name" value="Sigma70_r4_2"/>
    <property type="match status" value="1"/>
</dbReference>
<keyword evidence="3" id="KW-0731">Sigma factor</keyword>
<dbReference type="InterPro" id="IPR014284">
    <property type="entry name" value="RNA_pol_sigma-70_dom"/>
</dbReference>
<organism evidence="7 8">
    <name type="scientific">Chitinophaga caeni</name>
    <dbReference type="NCBI Taxonomy" id="2029983"/>
    <lineage>
        <taxon>Bacteria</taxon>
        <taxon>Pseudomonadati</taxon>
        <taxon>Bacteroidota</taxon>
        <taxon>Chitinophagia</taxon>
        <taxon>Chitinophagales</taxon>
        <taxon>Chitinophagaceae</taxon>
        <taxon>Chitinophaga</taxon>
    </lineage>
</organism>
<feature type="domain" description="RNA polymerase sigma-70 region 2" evidence="5">
    <location>
        <begin position="33"/>
        <end position="97"/>
    </location>
</feature>
<protein>
    <submittedName>
        <fullName evidence="7">RNA polymerase sigma-70 factor</fullName>
    </submittedName>
</protein>
<sequence length="197" mass="23096">MRSDVKKYTSWDDQMLVSAMQLHSDIYAFEEIYKRHWFRLFGYAKNQLDNDQEAEELIQSLFEKLWVNRQKVNVTNIGAYLAVALRNSLMDVFRKRQSALKFKATLPGEPVSNVTEDDVNRNLLLESIETVLAELPEKTRDVFQQSRYENRSVKEIAGNLDLSEKAVEYHITKAIKLLKQRLKGYLPTVIIFFLIFL</sequence>
<gene>
    <name evidence="7" type="ORF">COR50_02540</name>
</gene>
<dbReference type="InterPro" id="IPR039425">
    <property type="entry name" value="RNA_pol_sigma-70-like"/>
</dbReference>
<dbReference type="SUPFAM" id="SSF88659">
    <property type="entry name" value="Sigma3 and sigma4 domains of RNA polymerase sigma factors"/>
    <property type="match status" value="1"/>
</dbReference>
<dbReference type="InterPro" id="IPR013325">
    <property type="entry name" value="RNA_pol_sigma_r2"/>
</dbReference>
<evidence type="ECO:0000313" key="8">
    <source>
        <dbReference type="Proteomes" id="UP000220133"/>
    </source>
</evidence>
<dbReference type="Gene3D" id="1.10.10.10">
    <property type="entry name" value="Winged helix-like DNA-binding domain superfamily/Winged helix DNA-binding domain"/>
    <property type="match status" value="1"/>
</dbReference>
<dbReference type="Gene3D" id="1.10.1740.10">
    <property type="match status" value="1"/>
</dbReference>
<dbReference type="InterPro" id="IPR013249">
    <property type="entry name" value="RNA_pol_sigma70_r4_t2"/>
</dbReference>
<keyword evidence="4" id="KW-0804">Transcription</keyword>
<dbReference type="NCBIfam" id="TIGR02937">
    <property type="entry name" value="sigma70-ECF"/>
    <property type="match status" value="1"/>
</dbReference>